<name>A0A428MIM3_9BACT</name>
<accession>A0A428MIM3</accession>
<feature type="chain" id="PRO_5019492340" evidence="1">
    <location>
        <begin position="20"/>
        <end position="131"/>
    </location>
</feature>
<comment type="caution">
    <text evidence="2">The sequence shown here is derived from an EMBL/GenBank/DDBJ whole genome shotgun (WGS) entry which is preliminary data.</text>
</comment>
<protein>
    <submittedName>
        <fullName evidence="2">Carboxypeptidase family protein</fullName>
    </submittedName>
</protein>
<dbReference type="GO" id="GO:0004180">
    <property type="term" value="F:carboxypeptidase activity"/>
    <property type="evidence" value="ECO:0007669"/>
    <property type="project" value="UniProtKB-KW"/>
</dbReference>
<dbReference type="Proteomes" id="UP000269669">
    <property type="component" value="Unassembled WGS sequence"/>
</dbReference>
<keyword evidence="2" id="KW-0645">Protease</keyword>
<evidence type="ECO:0000313" key="3">
    <source>
        <dbReference type="Proteomes" id="UP000269669"/>
    </source>
</evidence>
<keyword evidence="2" id="KW-0378">Hydrolase</keyword>
<organism evidence="2 3">
    <name type="scientific">Edaphobacter aggregans</name>
    <dbReference type="NCBI Taxonomy" id="570835"/>
    <lineage>
        <taxon>Bacteria</taxon>
        <taxon>Pseudomonadati</taxon>
        <taxon>Acidobacteriota</taxon>
        <taxon>Terriglobia</taxon>
        <taxon>Terriglobales</taxon>
        <taxon>Acidobacteriaceae</taxon>
        <taxon>Edaphobacter</taxon>
    </lineage>
</organism>
<dbReference type="OrthoDB" id="120565at2"/>
<keyword evidence="3" id="KW-1185">Reference proteome</keyword>
<dbReference type="Gene3D" id="2.60.40.10">
    <property type="entry name" value="Immunoglobulins"/>
    <property type="match status" value="1"/>
</dbReference>
<proteinExistence type="predicted"/>
<reference evidence="2 3" key="1">
    <citation type="submission" date="2018-12" db="EMBL/GenBank/DDBJ databases">
        <title>Sequencing of bacterial isolates from soil warming experiment in Harvard Forest, Massachusetts, USA.</title>
        <authorList>
            <person name="Deangelis K."/>
        </authorList>
    </citation>
    <scope>NUCLEOTIDE SEQUENCE [LARGE SCALE GENOMIC DNA]</scope>
    <source>
        <strain evidence="2 3">EB153</strain>
    </source>
</reference>
<dbReference type="EMBL" id="RSDW01000001">
    <property type="protein sequence ID" value="RSL16774.1"/>
    <property type="molecule type" value="Genomic_DNA"/>
</dbReference>
<dbReference type="AlphaFoldDB" id="A0A428MIM3"/>
<keyword evidence="2" id="KW-0121">Carboxypeptidase</keyword>
<sequence length="131" mass="14223">MKRSSFVVGSFACSLVVLSCSLAIFPVNVRAAQLFGGQQRGPVQRVVQGKVMDKSEAAIKGAVVYLKDGHSLAVKSFISDDQGGYRFGQLSQNTDYELWAESNGKKSPVKTISSFDTKNQFVINLKIDTGK</sequence>
<dbReference type="SUPFAM" id="SSF49464">
    <property type="entry name" value="Carboxypeptidase regulatory domain-like"/>
    <property type="match status" value="1"/>
</dbReference>
<evidence type="ECO:0000313" key="2">
    <source>
        <dbReference type="EMBL" id="RSL16774.1"/>
    </source>
</evidence>
<feature type="signal peptide" evidence="1">
    <location>
        <begin position="1"/>
        <end position="19"/>
    </location>
</feature>
<dbReference type="PROSITE" id="PS51257">
    <property type="entry name" value="PROKAR_LIPOPROTEIN"/>
    <property type="match status" value="1"/>
</dbReference>
<dbReference type="InterPro" id="IPR008969">
    <property type="entry name" value="CarboxyPept-like_regulatory"/>
</dbReference>
<keyword evidence="1" id="KW-0732">Signal</keyword>
<gene>
    <name evidence="2" type="ORF">EDE15_2298</name>
</gene>
<dbReference type="InterPro" id="IPR013783">
    <property type="entry name" value="Ig-like_fold"/>
</dbReference>
<evidence type="ECO:0000256" key="1">
    <source>
        <dbReference type="SAM" id="SignalP"/>
    </source>
</evidence>
<dbReference type="Pfam" id="PF13620">
    <property type="entry name" value="CarboxypepD_reg"/>
    <property type="match status" value="1"/>
</dbReference>